<dbReference type="PANTHER" id="PTHR40101:SF1">
    <property type="entry name" value="4FE-4S DOMAIN-CONTAINING PROTEIN"/>
    <property type="match status" value="1"/>
</dbReference>
<reference evidence="2" key="1">
    <citation type="journal article" date="2020" name="mSystems">
        <title>Genome- and Community-Level Interaction Insights into Carbon Utilization and Element Cycling Functions of Hydrothermarchaeota in Hydrothermal Sediment.</title>
        <authorList>
            <person name="Zhou Z."/>
            <person name="Liu Y."/>
            <person name="Xu W."/>
            <person name="Pan J."/>
            <person name="Luo Z.H."/>
            <person name="Li M."/>
        </authorList>
    </citation>
    <scope>NUCLEOTIDE SEQUENCE [LARGE SCALE GENOMIC DNA]</scope>
    <source>
        <strain evidence="2">SpSt-123</strain>
    </source>
</reference>
<dbReference type="AlphaFoldDB" id="A0A7C1ICU8"/>
<evidence type="ECO:0000313" key="2">
    <source>
        <dbReference type="EMBL" id="HDS10270.1"/>
    </source>
</evidence>
<comment type="caution">
    <text evidence="2">The sequence shown here is derived from an EMBL/GenBank/DDBJ whole genome shotgun (WGS) entry which is preliminary data.</text>
</comment>
<evidence type="ECO:0000259" key="1">
    <source>
        <dbReference type="Pfam" id="PF09918"/>
    </source>
</evidence>
<dbReference type="Pfam" id="PF09918">
    <property type="entry name" value="DUF2148"/>
    <property type="match status" value="1"/>
</dbReference>
<accession>A0A7C1ICU8</accession>
<dbReference type="PANTHER" id="PTHR40101">
    <property type="entry name" value="CONSERVED PROTEIN"/>
    <property type="match status" value="1"/>
</dbReference>
<protein>
    <submittedName>
        <fullName evidence="2">Ferredoxin</fullName>
    </submittedName>
</protein>
<feature type="domain" description="DUF2148" evidence="1">
    <location>
        <begin position="80"/>
        <end position="144"/>
    </location>
</feature>
<dbReference type="EMBL" id="DSDY01000049">
    <property type="protein sequence ID" value="HDS10270.1"/>
    <property type="molecule type" value="Genomic_DNA"/>
</dbReference>
<proteinExistence type="predicted"/>
<gene>
    <name evidence="2" type="ORF">ENO04_01410</name>
</gene>
<name>A0A7C1ICU8_9CREN</name>
<dbReference type="InterPro" id="IPR019224">
    <property type="entry name" value="DUF2148"/>
</dbReference>
<sequence>MVLSAKTAPKARGMDNIVTKIVIGEEKRVLAEKMRELAKEYGDFFERDAENVDKSPVVVLIGCKLINLGLKGPAQWKVDPDTLCCLTNLGIAIGSAVKTASLHNVDNRVMYSVGVASVEAKIIDADYAFGIPISAYPKNIYFDRRQQPSRRG</sequence>
<organism evidence="2">
    <name type="scientific">Fervidicoccus fontis</name>
    <dbReference type="NCBI Taxonomy" id="683846"/>
    <lineage>
        <taxon>Archaea</taxon>
        <taxon>Thermoproteota</taxon>
        <taxon>Thermoprotei</taxon>
        <taxon>Fervidicoccales</taxon>
        <taxon>Fervidicoccaceae</taxon>
        <taxon>Fervidicoccus</taxon>
    </lineage>
</organism>